<evidence type="ECO:0000313" key="2">
    <source>
        <dbReference type="EMBL" id="PLW31096.1"/>
    </source>
</evidence>
<dbReference type="EMBL" id="PGCI01000278">
    <property type="protein sequence ID" value="PLW31096.1"/>
    <property type="molecule type" value="Genomic_DNA"/>
</dbReference>
<accession>A0A2N5U025</accession>
<gene>
    <name evidence="2" type="ORF">PCASD_13532</name>
</gene>
<feature type="compositionally biased region" description="Polar residues" evidence="1">
    <location>
        <begin position="164"/>
        <end position="174"/>
    </location>
</feature>
<evidence type="ECO:0000256" key="1">
    <source>
        <dbReference type="SAM" id="MobiDB-lite"/>
    </source>
</evidence>
<name>A0A2N5U025_9BASI</name>
<feature type="compositionally biased region" description="Low complexity" evidence="1">
    <location>
        <begin position="140"/>
        <end position="159"/>
    </location>
</feature>
<protein>
    <submittedName>
        <fullName evidence="2">Uncharacterized protein</fullName>
    </submittedName>
</protein>
<dbReference type="Proteomes" id="UP000235392">
    <property type="component" value="Unassembled WGS sequence"/>
</dbReference>
<reference evidence="2 3" key="1">
    <citation type="submission" date="2017-11" db="EMBL/GenBank/DDBJ databases">
        <title>De novo assembly and phasing of dikaryotic genomes from two isolates of Puccinia coronata f. sp. avenae, the causal agent of oat crown rust.</title>
        <authorList>
            <person name="Miller M.E."/>
            <person name="Zhang Y."/>
            <person name="Omidvar V."/>
            <person name="Sperschneider J."/>
            <person name="Schwessinger B."/>
            <person name="Raley C."/>
            <person name="Palmer J.M."/>
            <person name="Garnica D."/>
            <person name="Upadhyaya N."/>
            <person name="Rathjen J."/>
            <person name="Taylor J.M."/>
            <person name="Park R.F."/>
            <person name="Dodds P.N."/>
            <person name="Hirsch C.D."/>
            <person name="Kianian S.F."/>
            <person name="Figueroa M."/>
        </authorList>
    </citation>
    <scope>NUCLEOTIDE SEQUENCE [LARGE SCALE GENOMIC DNA]</scope>
    <source>
        <strain evidence="2">12SD80</strain>
    </source>
</reference>
<evidence type="ECO:0000313" key="3">
    <source>
        <dbReference type="Proteomes" id="UP000235392"/>
    </source>
</evidence>
<feature type="region of interest" description="Disordered" evidence="1">
    <location>
        <begin position="124"/>
        <end position="217"/>
    </location>
</feature>
<comment type="caution">
    <text evidence="2">The sequence shown here is derived from an EMBL/GenBank/DDBJ whole genome shotgun (WGS) entry which is preliminary data.</text>
</comment>
<organism evidence="2 3">
    <name type="scientific">Puccinia coronata f. sp. avenae</name>
    <dbReference type="NCBI Taxonomy" id="200324"/>
    <lineage>
        <taxon>Eukaryota</taxon>
        <taxon>Fungi</taxon>
        <taxon>Dikarya</taxon>
        <taxon>Basidiomycota</taxon>
        <taxon>Pucciniomycotina</taxon>
        <taxon>Pucciniomycetes</taxon>
        <taxon>Pucciniales</taxon>
        <taxon>Pucciniaceae</taxon>
        <taxon>Puccinia</taxon>
    </lineage>
</organism>
<proteinExistence type="predicted"/>
<sequence length="1421" mass="158324">MPANNDLHNMFAKILNISRSDSQIPQATQNDLIYQHFNCPPTVSPDEEDEGMWYVVNKSMDSVFGVENCKKNLRRGKYGIETVITYLKKAREHPSWNADEILSLKLERIFQCFEESGGVLTEETALESSPKRQKKTICVSKASSISKKTTTKPGTSKKTAVSRKFNSSKISSFLQKPEVSTEAQSSKRTPEEPKINSLPPRPISKLPKPSSTPTDKKILMRCPNSTPLNMCEGCSITKNDSGSRQDKIFNCHCGAPPVLLPQGRSQNIEAHWKSRSCKLSTSSVSNTRPITTYFPLKRPCDSQTPIQDVSTPPQTKKILVQMMCPGLNDNTWERPRATFKISQCISGSPSIYHGAPPQYKICEELFNTTKESELTEQQTEKLLQELKARSTWFIKRHTATAGIFSSKCERQVDVPPGKKALPCGQCDLLKGDNSLKKALNVEYASNDNIKYIPTILMKRDLFQSKLMLYEELRLLNESLEKHSRTGDSEFWTALAIQAKRGFFKESDTFQGLVKAVAVRTEREAAGKTLRGMRFDSYFDSFLTTMAAMSPAASKYFRDNFSGRSLQSIQIERKNNGGQIDDGIVLTNFERVAGYIKNYGYNGPLALASDQTVCVKSLRLHDGHLVGAQGGDMPFSDLEELSALVENIVSKDQLCSKVQLYTIQVPLPKIPSFVVALIASYENETAEDIAISHISVLDYCSKAGMSIISIGSDGAATEISALRIFQKSVDQYLCFHKKDAGIAIQVPLVGQPPQPVVAVQDPKHARKTSANQLLSGAQILSFGKFQANISHLVAILGEGSPLYSHNVFNCDKQDNGRAYQTMNWETLKASLASPLYTGLSIYLYLFGELTDAWLCPSMIHLDRIRSAWTCIFFMQFWHQSINHKSNPLMSIDRNGISRQSYEIFRFLGNALIGLIISHREYHPLVPLLPWKHGTEACEHIFGWMRVIMPNFTVLDARQMLPKVFAVVRNVMGGKMKIPQSDHLQSGYKYNFANEKMAESYQHLANFPSDLEITHELAVAESQARKIALFAGINPIFLTLQPAKPSTVVPNNGSVVLDNDIVVPNDDEDANKGVSVSASADYDVVYSCVPGETPLSDVMSEAASAIGNKQQVDLELEDIEIDEAHHQISSQARMSISNLLNPITPNPPALLTSFIAERSEDKFQLVLPTLDGSDSNLNVDLMIELRKKHDTENQNGHSGNEKRKRHNFLLTGQGQSNSDQAPRPSDCSKLVAVILKNKTSKGASIARMHRWNIQVQFNLSQVRNTSTHVDVNAHLLAKGGQISETNVLSDGKFAVIVKDKKMYIGKILAIYEHVSGKHRWVASAASRAKLSYISVQLFFYQPHHPIATGFYNSSPSSRIFVHLEIAHLHHLFPVTPALNITDLNGSCVSIPSGLQSLLLAFSESEFLNRWEEEFKALTKNKKK</sequence>